<feature type="region of interest" description="Disordered" evidence="2">
    <location>
        <begin position="277"/>
        <end position="362"/>
    </location>
</feature>
<evidence type="ECO:0000313" key="4">
    <source>
        <dbReference type="Proteomes" id="UP000799750"/>
    </source>
</evidence>
<dbReference type="EMBL" id="MU004182">
    <property type="protein sequence ID" value="KAF2501435.1"/>
    <property type="molecule type" value="Genomic_DNA"/>
</dbReference>
<organism evidence="3 4">
    <name type="scientific">Lophium mytilinum</name>
    <dbReference type="NCBI Taxonomy" id="390894"/>
    <lineage>
        <taxon>Eukaryota</taxon>
        <taxon>Fungi</taxon>
        <taxon>Dikarya</taxon>
        <taxon>Ascomycota</taxon>
        <taxon>Pezizomycotina</taxon>
        <taxon>Dothideomycetes</taxon>
        <taxon>Pleosporomycetidae</taxon>
        <taxon>Mytilinidiales</taxon>
        <taxon>Mytilinidiaceae</taxon>
        <taxon>Lophium</taxon>
    </lineage>
</organism>
<gene>
    <name evidence="3" type="ORF">BU16DRAFT_199652</name>
</gene>
<evidence type="ECO:0000256" key="2">
    <source>
        <dbReference type="SAM" id="MobiDB-lite"/>
    </source>
</evidence>
<keyword evidence="1" id="KW-0175">Coiled coil</keyword>
<feature type="compositionally biased region" description="Basic and acidic residues" evidence="2">
    <location>
        <begin position="232"/>
        <end position="241"/>
    </location>
</feature>
<sequence length="362" mass="40220">MHLAQCTLCLSRRGPLQSRTWAAAATMMPPLDHTVVTLSDVQARSPRSSSLPWCSALPPAAALTARARASSLAVCPLAPVRPFSNSKASSPLPTRIRFGTNPPTASCQLFIEPPATLCIPLSILLSHASALFPVFFHYCPLHLLFRSRPSVISQSFLLSTWRRLSELRYFRVLAAMSLTWITERINDTLHRFSNNVENFKQRSESVAQAQQRRINLLEQRVSNLEKLLSERHLADQRKDSAEPQLSTRAGSSSAASSLHAARYEESAVADPLILPSFDERSRGVDPMDMSFKPLSPDEGPSEAWRKDWERLSCRDGYSNPDSMGEYSDGDEEMLASPAPPHTNGQGHHHSHSGHDYNPNTWS</sequence>
<name>A0A6A6R9E6_9PEZI</name>
<dbReference type="OrthoDB" id="10408775at2759"/>
<accession>A0A6A6R9E6</accession>
<evidence type="ECO:0000256" key="1">
    <source>
        <dbReference type="SAM" id="Coils"/>
    </source>
</evidence>
<reference evidence="3" key="1">
    <citation type="journal article" date="2020" name="Stud. Mycol.">
        <title>101 Dothideomycetes genomes: a test case for predicting lifestyles and emergence of pathogens.</title>
        <authorList>
            <person name="Haridas S."/>
            <person name="Albert R."/>
            <person name="Binder M."/>
            <person name="Bloem J."/>
            <person name="Labutti K."/>
            <person name="Salamov A."/>
            <person name="Andreopoulos B."/>
            <person name="Baker S."/>
            <person name="Barry K."/>
            <person name="Bills G."/>
            <person name="Bluhm B."/>
            <person name="Cannon C."/>
            <person name="Castanera R."/>
            <person name="Culley D."/>
            <person name="Daum C."/>
            <person name="Ezra D."/>
            <person name="Gonzalez J."/>
            <person name="Henrissat B."/>
            <person name="Kuo A."/>
            <person name="Liang C."/>
            <person name="Lipzen A."/>
            <person name="Lutzoni F."/>
            <person name="Magnuson J."/>
            <person name="Mondo S."/>
            <person name="Nolan M."/>
            <person name="Ohm R."/>
            <person name="Pangilinan J."/>
            <person name="Park H.-J."/>
            <person name="Ramirez L."/>
            <person name="Alfaro M."/>
            <person name="Sun H."/>
            <person name="Tritt A."/>
            <person name="Yoshinaga Y."/>
            <person name="Zwiers L.-H."/>
            <person name="Turgeon B."/>
            <person name="Goodwin S."/>
            <person name="Spatafora J."/>
            <person name="Crous P."/>
            <person name="Grigoriev I."/>
        </authorList>
    </citation>
    <scope>NUCLEOTIDE SEQUENCE</scope>
    <source>
        <strain evidence="3">CBS 269.34</strain>
    </source>
</reference>
<feature type="coiled-coil region" evidence="1">
    <location>
        <begin position="200"/>
        <end position="227"/>
    </location>
</feature>
<evidence type="ECO:0000313" key="3">
    <source>
        <dbReference type="EMBL" id="KAF2501435.1"/>
    </source>
</evidence>
<protein>
    <submittedName>
        <fullName evidence="3">Uncharacterized protein</fullName>
    </submittedName>
</protein>
<feature type="region of interest" description="Disordered" evidence="2">
    <location>
        <begin position="232"/>
        <end position="257"/>
    </location>
</feature>
<dbReference type="Proteomes" id="UP000799750">
    <property type="component" value="Unassembled WGS sequence"/>
</dbReference>
<dbReference type="AlphaFoldDB" id="A0A6A6R9E6"/>
<keyword evidence="4" id="KW-1185">Reference proteome</keyword>
<feature type="compositionally biased region" description="Basic and acidic residues" evidence="2">
    <location>
        <begin position="303"/>
        <end position="313"/>
    </location>
</feature>
<proteinExistence type="predicted"/>